<evidence type="ECO:0000256" key="3">
    <source>
        <dbReference type="ARBA" id="ARBA00022692"/>
    </source>
</evidence>
<evidence type="ECO:0000256" key="7">
    <source>
        <dbReference type="SAM" id="Phobius"/>
    </source>
</evidence>
<feature type="transmembrane region" description="Helical" evidence="7">
    <location>
        <begin position="409"/>
        <end position="428"/>
    </location>
</feature>
<dbReference type="Gene3D" id="1.20.1250.20">
    <property type="entry name" value="MFS general substrate transporter like domains"/>
    <property type="match status" value="2"/>
</dbReference>
<dbReference type="OrthoDB" id="9773957at2"/>
<feature type="transmembrane region" description="Helical" evidence="7">
    <location>
        <begin position="287"/>
        <end position="308"/>
    </location>
</feature>
<reference evidence="9 10" key="1">
    <citation type="submission" date="2016-01" db="EMBL/GenBank/DDBJ databases">
        <title>Annotation of Pseudomonas oryzihabitans USDA-ARS-USMARC-56511.</title>
        <authorList>
            <person name="Harhay G.P."/>
            <person name="Harhay D.M."/>
            <person name="Smith T.P.L."/>
            <person name="Bono J.L."/>
            <person name="Heaton M.P."/>
            <person name="Clawson M.L."/>
            <person name="Chitko-Mckown C.G."/>
            <person name="Capik S.F."/>
            <person name="DeDonder K.D."/>
            <person name="Apley M.D."/>
            <person name="Lubbers B.V."/>
            <person name="White B.J."/>
            <person name="Larson R.L."/>
        </authorList>
    </citation>
    <scope>NUCLEOTIDE SEQUENCE [LARGE SCALE GENOMIC DNA]</scope>
    <source>
        <strain evidence="9 10">USDA-ARS-USMARC-56511</strain>
    </source>
</reference>
<dbReference type="PANTHER" id="PTHR43791:SF36">
    <property type="entry name" value="TRANSPORTER, PUTATIVE (AFU_ORTHOLOGUE AFUA_6G08340)-RELATED"/>
    <property type="match status" value="1"/>
</dbReference>
<feature type="transmembrane region" description="Helical" evidence="7">
    <location>
        <begin position="94"/>
        <end position="114"/>
    </location>
</feature>
<evidence type="ECO:0000256" key="6">
    <source>
        <dbReference type="ARBA" id="ARBA00023136"/>
    </source>
</evidence>
<dbReference type="PROSITE" id="PS50850">
    <property type="entry name" value="MFS"/>
    <property type="match status" value="1"/>
</dbReference>
<proteinExistence type="predicted"/>
<evidence type="ECO:0000256" key="1">
    <source>
        <dbReference type="ARBA" id="ARBA00004141"/>
    </source>
</evidence>
<gene>
    <name evidence="9" type="ORF">APT59_07780</name>
</gene>
<keyword evidence="6 7" id="KW-0472">Membrane</keyword>
<dbReference type="SUPFAM" id="SSF103473">
    <property type="entry name" value="MFS general substrate transporter"/>
    <property type="match status" value="1"/>
</dbReference>
<dbReference type="InterPro" id="IPR011701">
    <property type="entry name" value="MFS"/>
</dbReference>
<feature type="transmembrane region" description="Helical" evidence="7">
    <location>
        <begin position="152"/>
        <end position="174"/>
    </location>
</feature>
<comment type="subcellular location">
    <subcellularLocation>
        <location evidence="1">Membrane</location>
        <topology evidence="1">Multi-pass membrane protein</topology>
    </subcellularLocation>
</comment>
<evidence type="ECO:0000256" key="4">
    <source>
        <dbReference type="ARBA" id="ARBA00022797"/>
    </source>
</evidence>
<dbReference type="AlphaFoldDB" id="A0A0U4WYB6"/>
<dbReference type="PANTHER" id="PTHR43791">
    <property type="entry name" value="PERMEASE-RELATED"/>
    <property type="match status" value="1"/>
</dbReference>
<evidence type="ECO:0000313" key="10">
    <source>
        <dbReference type="Proteomes" id="UP000064137"/>
    </source>
</evidence>
<evidence type="ECO:0000313" key="9">
    <source>
        <dbReference type="EMBL" id="ALZ84116.1"/>
    </source>
</evidence>
<feature type="domain" description="Major facilitator superfamily (MFS) profile" evidence="8">
    <location>
        <begin position="28"/>
        <end position="433"/>
    </location>
</feature>
<feature type="transmembrane region" description="Helical" evidence="7">
    <location>
        <begin position="186"/>
        <end position="209"/>
    </location>
</feature>
<keyword evidence="2" id="KW-0813">Transport</keyword>
<dbReference type="RefSeq" id="WP_059314326.1">
    <property type="nucleotide sequence ID" value="NZ_CP013987.1"/>
</dbReference>
<feature type="transmembrane region" description="Helical" evidence="7">
    <location>
        <begin position="120"/>
        <end position="140"/>
    </location>
</feature>
<dbReference type="KEGG" id="por:APT59_07780"/>
<name>A0A0U4WYB6_9PSED</name>
<sequence length="451" mass="48341">MNQTSTGAQAPLTDAEGEQLLRRALWRILPFIFACYVVSYLDRTNVGFAALSMNQDLGLTATMFGWAAGLFFFGYFLFEVPSNLLLQRFGARVWIARIMISWGLISMATAFATGPVSFSILRFLLGIAEAGFTPGVYLYFTYWFPGKWRAKATAAFLLGIPTANIIGSPLSGLLLDVHDFMGLRNWQFLLVAEALPAVLLGILCLFVLVDTPAKARWLSTRERTWLTERLAREQREIGSTHGSTLRHAFTNSKVFVLAAINFCGIVGSVGIGIWMPQIIKSLGMQNTTVGLVATIPYVLGAVAMTLWARQASRSAQRLPYVAGALALAALGLVGAALSADPLLRMTCISVTVASILSFQATFWAIPSTFLTGRAAAGGLALIVSIGNLGGFVGPFAIGLVKDATQSFSGPFYVVASVLALGVALMLWLGDPSRRAPVRPVGEAALQGAGRT</sequence>
<feature type="transmembrane region" description="Helical" evidence="7">
    <location>
        <begin position="320"/>
        <end position="337"/>
    </location>
</feature>
<accession>A0A0U4WYB6</accession>
<feature type="transmembrane region" description="Helical" evidence="7">
    <location>
        <begin position="377"/>
        <end position="397"/>
    </location>
</feature>
<dbReference type="InterPro" id="IPR036259">
    <property type="entry name" value="MFS_trans_sf"/>
</dbReference>
<feature type="transmembrane region" description="Helical" evidence="7">
    <location>
        <begin position="254"/>
        <end position="275"/>
    </location>
</feature>
<dbReference type="Pfam" id="PF07690">
    <property type="entry name" value="MFS_1"/>
    <property type="match status" value="1"/>
</dbReference>
<keyword evidence="5 7" id="KW-1133">Transmembrane helix</keyword>
<dbReference type="FunFam" id="1.20.1250.20:FF:000018">
    <property type="entry name" value="MFS transporter permease"/>
    <property type="match status" value="1"/>
</dbReference>
<feature type="transmembrane region" description="Helical" evidence="7">
    <location>
        <begin position="343"/>
        <end position="365"/>
    </location>
</feature>
<dbReference type="InterPro" id="IPR020846">
    <property type="entry name" value="MFS_dom"/>
</dbReference>
<feature type="transmembrane region" description="Helical" evidence="7">
    <location>
        <begin position="61"/>
        <end position="82"/>
    </location>
</feature>
<dbReference type="CDD" id="cd17319">
    <property type="entry name" value="MFS_ExuT_GudP_like"/>
    <property type="match status" value="1"/>
</dbReference>
<dbReference type="EMBL" id="CP013987">
    <property type="protein sequence ID" value="ALZ84116.1"/>
    <property type="molecule type" value="Genomic_DNA"/>
</dbReference>
<evidence type="ECO:0000259" key="8">
    <source>
        <dbReference type="PROSITE" id="PS50850"/>
    </source>
</evidence>
<feature type="transmembrane region" description="Helical" evidence="7">
    <location>
        <begin position="24"/>
        <end position="41"/>
    </location>
</feature>
<keyword evidence="3 7" id="KW-0812">Transmembrane</keyword>
<protein>
    <recommendedName>
        <fullName evidence="8">Major facilitator superfamily (MFS) profile domain-containing protein</fullName>
    </recommendedName>
</protein>
<evidence type="ECO:0000256" key="5">
    <source>
        <dbReference type="ARBA" id="ARBA00022989"/>
    </source>
</evidence>
<keyword evidence="4" id="KW-0058">Aromatic hydrocarbons catabolism</keyword>
<organism evidence="9 10">
    <name type="scientific">Pseudomonas oryzihabitans</name>
    <dbReference type="NCBI Taxonomy" id="47885"/>
    <lineage>
        <taxon>Bacteria</taxon>
        <taxon>Pseudomonadati</taxon>
        <taxon>Pseudomonadota</taxon>
        <taxon>Gammaproteobacteria</taxon>
        <taxon>Pseudomonadales</taxon>
        <taxon>Pseudomonadaceae</taxon>
        <taxon>Pseudomonas</taxon>
    </lineage>
</organism>
<dbReference type="Proteomes" id="UP000064137">
    <property type="component" value="Chromosome"/>
</dbReference>
<dbReference type="GO" id="GO:0016020">
    <property type="term" value="C:membrane"/>
    <property type="evidence" value="ECO:0007669"/>
    <property type="project" value="UniProtKB-SubCell"/>
</dbReference>
<evidence type="ECO:0000256" key="2">
    <source>
        <dbReference type="ARBA" id="ARBA00022448"/>
    </source>
</evidence>
<dbReference type="GO" id="GO:0022857">
    <property type="term" value="F:transmembrane transporter activity"/>
    <property type="evidence" value="ECO:0007669"/>
    <property type="project" value="InterPro"/>
</dbReference>